<accession>A0ABP7WJ73</accession>
<gene>
    <name evidence="1" type="ORF">GCM10022214_58850</name>
</gene>
<reference evidence="2" key="1">
    <citation type="journal article" date="2019" name="Int. J. Syst. Evol. Microbiol.">
        <title>The Global Catalogue of Microorganisms (GCM) 10K type strain sequencing project: providing services to taxonomists for standard genome sequencing and annotation.</title>
        <authorList>
            <consortium name="The Broad Institute Genomics Platform"/>
            <consortium name="The Broad Institute Genome Sequencing Center for Infectious Disease"/>
            <person name="Wu L."/>
            <person name="Ma J."/>
        </authorList>
    </citation>
    <scope>NUCLEOTIDE SEQUENCE [LARGE SCALE GENOMIC DNA]</scope>
    <source>
        <strain evidence="2">JCM 16702</strain>
    </source>
</reference>
<protein>
    <submittedName>
        <fullName evidence="1">Uncharacterized protein</fullName>
    </submittedName>
</protein>
<evidence type="ECO:0000313" key="1">
    <source>
        <dbReference type="EMBL" id="GAA4090230.1"/>
    </source>
</evidence>
<evidence type="ECO:0000313" key="2">
    <source>
        <dbReference type="Proteomes" id="UP001500683"/>
    </source>
</evidence>
<organism evidence="1 2">
    <name type="scientific">Actinomadura miaoliensis</name>
    <dbReference type="NCBI Taxonomy" id="430685"/>
    <lineage>
        <taxon>Bacteria</taxon>
        <taxon>Bacillati</taxon>
        <taxon>Actinomycetota</taxon>
        <taxon>Actinomycetes</taxon>
        <taxon>Streptosporangiales</taxon>
        <taxon>Thermomonosporaceae</taxon>
        <taxon>Actinomadura</taxon>
    </lineage>
</organism>
<sequence>MVCSPVISTTSRIAKPNTRATLRPGAVPAYSGVFAGAASGSVLGGKAALINGGTWSLRLRAFADPRDLCRAQRVQNEQGRSVFGRLFEGNDLMAPATAHVGASLIEMKGGVSGPYPWRRPV</sequence>
<comment type="caution">
    <text evidence="1">The sequence shown here is derived from an EMBL/GenBank/DDBJ whole genome shotgun (WGS) entry which is preliminary data.</text>
</comment>
<proteinExistence type="predicted"/>
<dbReference type="Proteomes" id="UP001500683">
    <property type="component" value="Unassembled WGS sequence"/>
</dbReference>
<dbReference type="EMBL" id="BAAAZG010000045">
    <property type="protein sequence ID" value="GAA4090230.1"/>
    <property type="molecule type" value="Genomic_DNA"/>
</dbReference>
<keyword evidence="2" id="KW-1185">Reference proteome</keyword>
<name>A0ABP7WJ73_9ACTN</name>